<evidence type="ECO:0000259" key="7">
    <source>
        <dbReference type="Pfam" id="PF26282"/>
    </source>
</evidence>
<dbReference type="OrthoDB" id="27962at2759"/>
<dbReference type="InterPro" id="IPR058563">
    <property type="entry name" value="Trs120_TRAPPC9_N"/>
</dbReference>
<evidence type="ECO:0000256" key="2">
    <source>
        <dbReference type="ARBA" id="ARBA00023034"/>
    </source>
</evidence>
<sequence>MAVDPISPIAPARLRTLLLPIGRIRRSRFLELVERLQAQNVVRLGDVSPVGRPNRNTFSPLAFPSGMIIYDLSTSVPPTSHLDLFPFEPFREPVAILAIADGKELEPPEPDELSQQKTNGVTGPPHPKPPDLDSLVAELSELKANYPHSLTRQLLIFDYKGVNKLVPGPDNVMWIPSPAVSRTTTIKTLMCDISSLILKELGDFSESMQEWRTIDSPTASSWGPRRTRDVRPTDKLKHRMTMPAQLPSQPNAPTSHHSDTELTAHARESPTTFDEITRSIQLANRATAALKSSSKPGSQEHSRERMSIHGPSSVNERSKTRFHARLKVVTGLLHLQAGIWPEAMKELVEGAIGARSGSDYIWHAKALESILICLLLYGWIGMDFQIPQVCFPSIDKPTTKPPPTPSHSEPSATSESRAACLKSLAIILPDISNYILSLYNRATNITDEPLPQFIYSETTIRLAKLLTVAYNRDGFLDDNALNHIVMGLPLESVQSSDRPRGYMALRKTEIASFLFQALPPSPATEIPITDSVQILVGMAAVLSQLGLERKRGFVLRELLTASITGLIQARKIGAADVGIHPAAGLSALNNEAFDLNALDAGSGNTEDSMRGLLALVASLYGAPSAINGQINRPDSKDTEGQPGYDSVEAIIERALNDSTLASYGDTLLKVDIFKACIDFCEALPNFEGVLQFTVGLLQTIKGSPMLAPNDNNIPPILAPEEQVRFYNNVKRTVGAANRLGHPDMEAEYWDDFMVRDIEILENADVKQPVQRSKKDFGMSVVNEDRGNKGPFIYSAFSKAPIGRSESLLVAGEQSAVKVVLQNPYEFDIEIERLRLDGSDVEFEAETHGLWLRPFSLEEKIIPLLATTEGTLKITGCIAKVRFCRQRHFPIFKKLWKPSFQPKLKRTGLAAKDLSFQRPLSWGSNESGGGHVPTQAGPEPDHLLVNVIKQQPLLEIESSSLLQNAIMLLEGQTSTFDITLRNVTSCPVGFIFFTFQDSTTRRLQTAISNKDNLPAEVYELEYQLSEIPALRWKRPIDDNGKITIAPKETSTFTIEVFGKPGLNDAEIQIDYGYTSVSSSEIPETFYTRQLNFPLTITVNPSIELVRCDILPFSPDFAWSNRHRHKFSDTSAKGAPTSTAPPSHSSKTEFSKMLSRIGMEPYGSDHCLLLLDLRNSWSNPLTASISVTENIDEINNSLSTEPSVHEVVDVLQSGRTTRLVVLVPRIFLDNPCKAIPSLGHANKRQFVVSARKVSYEAEVAGREAFWFREELLKRLSGTWKEDMTGRKGAIGLRGITLNSGIVDALRMDDIEITFSVRQPKDEAKGPSNTAESDCDSTSTVQTGYSKFTIPTNSFLTLFVTIFNRSSRPVHPLLRLVPSLRHQPDSVALELSKRFSWTGMLQRALPILGPRQTTEARLGITAFCRGEYEIGALVEEVRRLKAASSTESCTDGDVSENNDNGDTPNHSASEQERGLFLENLVTDVPNQRRVWHARAPCFLSARD</sequence>
<feature type="region of interest" description="Disordered" evidence="3">
    <location>
        <begin position="287"/>
        <end position="319"/>
    </location>
</feature>
<feature type="domain" description="Trs120/TRAPPC9 third Ig-like" evidence="7">
    <location>
        <begin position="1101"/>
        <end position="1304"/>
    </location>
</feature>
<feature type="domain" description="Trs120/TRAPPC9 first Ig-like" evidence="6">
    <location>
        <begin position="754"/>
        <end position="949"/>
    </location>
</feature>
<feature type="region of interest" description="Disordered" evidence="3">
    <location>
        <begin position="105"/>
        <end position="129"/>
    </location>
</feature>
<gene>
    <name evidence="9" type="ORF">CIMG_02712</name>
</gene>
<evidence type="ECO:0000256" key="3">
    <source>
        <dbReference type="SAM" id="MobiDB-lite"/>
    </source>
</evidence>
<protein>
    <submittedName>
        <fullName evidence="9">Hypercellular protein HypA</fullName>
    </submittedName>
</protein>
<accession>A0A0E1S5R1</accession>
<dbReference type="InterPro" id="IPR058568">
    <property type="entry name" value="Ig_TRAPPC9_Trs120_4th"/>
</dbReference>
<keyword evidence="2" id="KW-0333">Golgi apparatus</keyword>
<feature type="compositionally biased region" description="Polar residues" evidence="3">
    <location>
        <begin position="1324"/>
        <end position="1335"/>
    </location>
</feature>
<dbReference type="FunCoup" id="A0A0E1S5R1">
    <property type="interactions" value="33"/>
</dbReference>
<feature type="region of interest" description="Disordered" evidence="3">
    <location>
        <begin position="1442"/>
        <end position="1468"/>
    </location>
</feature>
<feature type="region of interest" description="Disordered" evidence="3">
    <location>
        <begin position="1316"/>
        <end position="1335"/>
    </location>
</feature>
<dbReference type="InterPro" id="IPR058564">
    <property type="entry name" value="TPR_TRAPPC9_Trs120"/>
</dbReference>
<dbReference type="GO" id="GO:0005802">
    <property type="term" value="C:trans-Golgi network"/>
    <property type="evidence" value="ECO:0007669"/>
    <property type="project" value="TreeGrafter"/>
</dbReference>
<dbReference type="KEGG" id="cim:CIMG_02712"/>
<proteinExistence type="predicted"/>
<feature type="compositionally biased region" description="Polar residues" evidence="3">
    <location>
        <begin position="287"/>
        <end position="297"/>
    </location>
</feature>
<reference evidence="10" key="1">
    <citation type="journal article" date="2009" name="Genome Res.">
        <title>Comparative genomic analyses of the human fungal pathogens Coccidioides and their relatives.</title>
        <authorList>
            <person name="Sharpton T.J."/>
            <person name="Stajich J.E."/>
            <person name="Rounsley S.D."/>
            <person name="Gardner M.J."/>
            <person name="Wortman J.R."/>
            <person name="Jordar V.S."/>
            <person name="Maiti R."/>
            <person name="Kodira C.D."/>
            <person name="Neafsey D.E."/>
            <person name="Zeng Q."/>
            <person name="Hung C.-Y."/>
            <person name="McMahan C."/>
            <person name="Muszewska A."/>
            <person name="Grynberg M."/>
            <person name="Mandel M.A."/>
            <person name="Kellner E.M."/>
            <person name="Barker B.M."/>
            <person name="Galgiani J.N."/>
            <person name="Orbach M.J."/>
            <person name="Kirkland T.N."/>
            <person name="Cole G.T."/>
            <person name="Henn M.R."/>
            <person name="Birren B.W."/>
            <person name="Taylor J.W."/>
        </authorList>
    </citation>
    <scope>NUCLEOTIDE SEQUENCE [LARGE SCALE GENOMIC DNA]</scope>
    <source>
        <strain evidence="10">RS</strain>
    </source>
</reference>
<dbReference type="STRING" id="246410.A0A0E1S5R1"/>
<evidence type="ECO:0000259" key="4">
    <source>
        <dbReference type="Pfam" id="PF08626"/>
    </source>
</evidence>
<dbReference type="Proteomes" id="UP000001261">
    <property type="component" value="Unassembled WGS sequence"/>
</dbReference>
<evidence type="ECO:0000259" key="8">
    <source>
        <dbReference type="Pfam" id="PF26283"/>
    </source>
</evidence>
<feature type="compositionally biased region" description="Low complexity" evidence="3">
    <location>
        <begin position="1133"/>
        <end position="1143"/>
    </location>
</feature>
<name>A0A0E1S5R1_COCIM</name>
<dbReference type="InterPro" id="IPR058565">
    <property type="entry name" value="Ig_TRAPPC9_Trs120_1st"/>
</dbReference>
<feature type="region of interest" description="Disordered" evidence="3">
    <location>
        <begin position="215"/>
        <end position="271"/>
    </location>
</feature>
<dbReference type="Pfam" id="PF26254">
    <property type="entry name" value="Ig_TRAPPC9-Trs120_1st"/>
    <property type="match status" value="1"/>
</dbReference>
<feature type="domain" description="Trs120/TRAPPC9 TPR region" evidence="5">
    <location>
        <begin position="424"/>
        <end position="740"/>
    </location>
</feature>
<feature type="compositionally biased region" description="Basic and acidic residues" evidence="3">
    <location>
        <begin position="298"/>
        <end position="307"/>
    </location>
</feature>
<evidence type="ECO:0000256" key="1">
    <source>
        <dbReference type="ARBA" id="ARBA00004555"/>
    </source>
</evidence>
<keyword evidence="10" id="KW-1185">Reference proteome</keyword>
<organism evidence="9 10">
    <name type="scientific">Coccidioides immitis (strain RS)</name>
    <name type="common">Valley fever fungus</name>
    <dbReference type="NCBI Taxonomy" id="246410"/>
    <lineage>
        <taxon>Eukaryota</taxon>
        <taxon>Fungi</taxon>
        <taxon>Dikarya</taxon>
        <taxon>Ascomycota</taxon>
        <taxon>Pezizomycotina</taxon>
        <taxon>Eurotiomycetes</taxon>
        <taxon>Eurotiomycetidae</taxon>
        <taxon>Onygenales</taxon>
        <taxon>Onygenaceae</taxon>
        <taxon>Coccidioides</taxon>
    </lineage>
</organism>
<dbReference type="PANTHER" id="PTHR21512:SF5">
    <property type="entry name" value="TRAFFICKING PROTEIN PARTICLE COMPLEX SUBUNIT 9"/>
    <property type="match status" value="1"/>
</dbReference>
<comment type="subcellular location">
    <subcellularLocation>
        <location evidence="1">Golgi apparatus</location>
    </subcellularLocation>
</comment>
<dbReference type="VEuPathDB" id="FungiDB:CIMG_02712"/>
<evidence type="ECO:0000259" key="6">
    <source>
        <dbReference type="Pfam" id="PF26254"/>
    </source>
</evidence>
<dbReference type="PANTHER" id="PTHR21512">
    <property type="entry name" value="TRAFFICKING PROTEIN PARTICLE COMPLEX SUBUNIT 9"/>
    <property type="match status" value="1"/>
</dbReference>
<feature type="domain" description="Trs120/TRAPPC9 N-terminal" evidence="4">
    <location>
        <begin position="6"/>
        <end position="390"/>
    </location>
</feature>
<feature type="compositionally biased region" description="Basic and acidic residues" evidence="3">
    <location>
        <begin position="256"/>
        <end position="268"/>
    </location>
</feature>
<dbReference type="Pfam" id="PF26283">
    <property type="entry name" value="Ig_TRAPPC9-Trs120_4th"/>
    <property type="match status" value="1"/>
</dbReference>
<feature type="compositionally biased region" description="Polar residues" evidence="3">
    <location>
        <begin position="1442"/>
        <end position="1465"/>
    </location>
</feature>
<dbReference type="Pfam" id="PF08626">
    <property type="entry name" value="TRAPPC9-Trs120"/>
    <property type="match status" value="1"/>
</dbReference>
<feature type="region of interest" description="Disordered" evidence="3">
    <location>
        <begin position="1125"/>
        <end position="1145"/>
    </location>
</feature>
<feature type="compositionally biased region" description="Basic and acidic residues" evidence="3">
    <location>
        <begin position="226"/>
        <end position="235"/>
    </location>
</feature>
<dbReference type="InterPro" id="IPR058567">
    <property type="entry name" value="Ig_TRAPPC9_Trs120_3rd"/>
</dbReference>
<dbReference type="InterPro" id="IPR013935">
    <property type="entry name" value="Trs120_TRAPPC9"/>
</dbReference>
<dbReference type="GeneID" id="4567684"/>
<dbReference type="Pfam" id="PF26280">
    <property type="entry name" value="Ig_TRAPPC9-Trs120_2nd"/>
    <property type="match status" value="1"/>
</dbReference>
<evidence type="ECO:0000313" key="10">
    <source>
        <dbReference type="Proteomes" id="UP000001261"/>
    </source>
</evidence>
<dbReference type="EMBL" id="GG704911">
    <property type="protein sequence ID" value="EAS37358.1"/>
    <property type="molecule type" value="Genomic_DNA"/>
</dbReference>
<dbReference type="OMA" id="EHSRDRM"/>
<dbReference type="InParanoid" id="A0A0E1S5R1"/>
<dbReference type="Pfam" id="PF26282">
    <property type="entry name" value="Ig_TRAPPC9-Trs120_3rd"/>
    <property type="match status" value="1"/>
</dbReference>
<evidence type="ECO:0000313" key="9">
    <source>
        <dbReference type="EMBL" id="EAS37358.1"/>
    </source>
</evidence>
<dbReference type="RefSeq" id="XP_001248941.1">
    <property type="nucleotide sequence ID" value="XM_001248940.2"/>
</dbReference>
<feature type="compositionally biased region" description="Polar residues" evidence="3">
    <location>
        <begin position="246"/>
        <end position="255"/>
    </location>
</feature>
<evidence type="ECO:0000259" key="5">
    <source>
        <dbReference type="Pfam" id="PF26251"/>
    </source>
</evidence>
<reference evidence="10" key="2">
    <citation type="journal article" date="2010" name="Genome Res.">
        <title>Population genomic sequencing of Coccidioides fungi reveals recent hybridization and transposon control.</title>
        <authorList>
            <person name="Neafsey D.E."/>
            <person name="Barker B.M."/>
            <person name="Sharpton T.J."/>
            <person name="Stajich J.E."/>
            <person name="Park D.J."/>
            <person name="Whiston E."/>
            <person name="Hung C.-Y."/>
            <person name="McMahan C."/>
            <person name="White J."/>
            <person name="Sykes S."/>
            <person name="Heiman D."/>
            <person name="Young S."/>
            <person name="Zeng Q."/>
            <person name="Abouelleil A."/>
            <person name="Aftuck L."/>
            <person name="Bessette D."/>
            <person name="Brown A."/>
            <person name="FitzGerald M."/>
            <person name="Lui A."/>
            <person name="Macdonald J.P."/>
            <person name="Priest M."/>
            <person name="Orbach M.J."/>
            <person name="Galgiani J.N."/>
            <person name="Kirkland T.N."/>
            <person name="Cole G.T."/>
            <person name="Birren B.W."/>
            <person name="Henn M.R."/>
            <person name="Taylor J.W."/>
            <person name="Rounsley S.D."/>
        </authorList>
    </citation>
    <scope>GENOME REANNOTATION</scope>
    <source>
        <strain evidence="10">RS</strain>
    </source>
</reference>
<dbReference type="Pfam" id="PF26251">
    <property type="entry name" value="TPR_TRAPPC9-Trs120"/>
    <property type="match status" value="1"/>
</dbReference>
<feature type="domain" description="Trs120/TRAPPC9 fourth Ig-like" evidence="8">
    <location>
        <begin position="1309"/>
        <end position="1499"/>
    </location>
</feature>